<dbReference type="Proteomes" id="UP001152320">
    <property type="component" value="Chromosome 7"/>
</dbReference>
<accession>A0A9Q1HBI2</accession>
<dbReference type="AlphaFoldDB" id="A0A9Q1HBI2"/>
<reference evidence="1" key="1">
    <citation type="submission" date="2021-10" db="EMBL/GenBank/DDBJ databases">
        <title>Tropical sea cucumber genome reveals ecological adaptation and Cuvierian tubules defense mechanism.</title>
        <authorList>
            <person name="Chen T."/>
        </authorList>
    </citation>
    <scope>NUCLEOTIDE SEQUENCE</scope>
    <source>
        <strain evidence="1">Nanhai2018</strain>
        <tissue evidence="1">Muscle</tissue>
    </source>
</reference>
<comment type="caution">
    <text evidence="1">The sequence shown here is derived from an EMBL/GenBank/DDBJ whole genome shotgun (WGS) entry which is preliminary data.</text>
</comment>
<proteinExistence type="predicted"/>
<keyword evidence="2" id="KW-1185">Reference proteome</keyword>
<sequence>MDKILDRKQASPLPPRKDAEILACNFGEFFTDKINKIRQELDAQTVIHLPDFARDLPVWSTFKTLSEGDIHKLVIKANATQCKLDPLPTWLSKQISMSSCRP</sequence>
<gene>
    <name evidence="1" type="ORF">HOLleu_16854</name>
</gene>
<evidence type="ECO:0000313" key="2">
    <source>
        <dbReference type="Proteomes" id="UP001152320"/>
    </source>
</evidence>
<name>A0A9Q1HBI2_HOLLE</name>
<protein>
    <submittedName>
        <fullName evidence="1">Uncharacterized protein</fullName>
    </submittedName>
</protein>
<evidence type="ECO:0000313" key="1">
    <source>
        <dbReference type="EMBL" id="KAJ8039211.1"/>
    </source>
</evidence>
<organism evidence="1 2">
    <name type="scientific">Holothuria leucospilota</name>
    <name type="common">Black long sea cucumber</name>
    <name type="synonym">Mertensiothuria leucospilota</name>
    <dbReference type="NCBI Taxonomy" id="206669"/>
    <lineage>
        <taxon>Eukaryota</taxon>
        <taxon>Metazoa</taxon>
        <taxon>Echinodermata</taxon>
        <taxon>Eleutherozoa</taxon>
        <taxon>Echinozoa</taxon>
        <taxon>Holothuroidea</taxon>
        <taxon>Aspidochirotacea</taxon>
        <taxon>Aspidochirotida</taxon>
        <taxon>Holothuriidae</taxon>
        <taxon>Holothuria</taxon>
    </lineage>
</organism>
<dbReference type="EMBL" id="JAIZAY010000007">
    <property type="protein sequence ID" value="KAJ8039211.1"/>
    <property type="molecule type" value="Genomic_DNA"/>
</dbReference>